<accession>A0ABU6W323</accession>
<organism evidence="1 2">
    <name type="scientific">Stylosanthes scabra</name>
    <dbReference type="NCBI Taxonomy" id="79078"/>
    <lineage>
        <taxon>Eukaryota</taxon>
        <taxon>Viridiplantae</taxon>
        <taxon>Streptophyta</taxon>
        <taxon>Embryophyta</taxon>
        <taxon>Tracheophyta</taxon>
        <taxon>Spermatophyta</taxon>
        <taxon>Magnoliopsida</taxon>
        <taxon>eudicotyledons</taxon>
        <taxon>Gunneridae</taxon>
        <taxon>Pentapetalae</taxon>
        <taxon>rosids</taxon>
        <taxon>fabids</taxon>
        <taxon>Fabales</taxon>
        <taxon>Fabaceae</taxon>
        <taxon>Papilionoideae</taxon>
        <taxon>50 kb inversion clade</taxon>
        <taxon>dalbergioids sensu lato</taxon>
        <taxon>Dalbergieae</taxon>
        <taxon>Pterocarpus clade</taxon>
        <taxon>Stylosanthes</taxon>
    </lineage>
</organism>
<sequence length="53" mass="5654">VCHQRAQTTADVFGSTDRALPGDRWVTATGAPEQPMVQVRRTVGERVCGALAS</sequence>
<dbReference type="EMBL" id="JASCZI010161835">
    <property type="protein sequence ID" value="MED6179171.1"/>
    <property type="molecule type" value="Genomic_DNA"/>
</dbReference>
<keyword evidence="2" id="KW-1185">Reference proteome</keyword>
<evidence type="ECO:0000313" key="1">
    <source>
        <dbReference type="EMBL" id="MED6179171.1"/>
    </source>
</evidence>
<dbReference type="Proteomes" id="UP001341840">
    <property type="component" value="Unassembled WGS sequence"/>
</dbReference>
<name>A0ABU6W323_9FABA</name>
<gene>
    <name evidence="1" type="ORF">PIB30_114667</name>
</gene>
<protein>
    <submittedName>
        <fullName evidence="1">Uncharacterized protein</fullName>
    </submittedName>
</protein>
<evidence type="ECO:0000313" key="2">
    <source>
        <dbReference type="Proteomes" id="UP001341840"/>
    </source>
</evidence>
<feature type="non-terminal residue" evidence="1">
    <location>
        <position position="1"/>
    </location>
</feature>
<proteinExistence type="predicted"/>
<reference evidence="1 2" key="1">
    <citation type="journal article" date="2023" name="Plants (Basel)">
        <title>Bridging the Gap: Combining Genomics and Transcriptomics Approaches to Understand Stylosanthes scabra, an Orphan Legume from the Brazilian Caatinga.</title>
        <authorList>
            <person name="Ferreira-Neto J.R.C."/>
            <person name="da Silva M.D."/>
            <person name="Binneck E."/>
            <person name="de Melo N.F."/>
            <person name="da Silva R.H."/>
            <person name="de Melo A.L.T.M."/>
            <person name="Pandolfi V."/>
            <person name="Bustamante F.O."/>
            <person name="Brasileiro-Vidal A.C."/>
            <person name="Benko-Iseppon A.M."/>
        </authorList>
    </citation>
    <scope>NUCLEOTIDE SEQUENCE [LARGE SCALE GENOMIC DNA]</scope>
    <source>
        <tissue evidence="1">Leaves</tissue>
    </source>
</reference>
<comment type="caution">
    <text evidence="1">The sequence shown here is derived from an EMBL/GenBank/DDBJ whole genome shotgun (WGS) entry which is preliminary data.</text>
</comment>